<feature type="region of interest" description="Disordered" evidence="1">
    <location>
        <begin position="119"/>
        <end position="138"/>
    </location>
</feature>
<protein>
    <submittedName>
        <fullName evidence="2">Uncharacterized protein</fullName>
    </submittedName>
</protein>
<organism evidence="2 3">
    <name type="scientific">Euphydryas editha</name>
    <name type="common">Edith's checkerspot</name>
    <dbReference type="NCBI Taxonomy" id="104508"/>
    <lineage>
        <taxon>Eukaryota</taxon>
        <taxon>Metazoa</taxon>
        <taxon>Ecdysozoa</taxon>
        <taxon>Arthropoda</taxon>
        <taxon>Hexapoda</taxon>
        <taxon>Insecta</taxon>
        <taxon>Pterygota</taxon>
        <taxon>Neoptera</taxon>
        <taxon>Endopterygota</taxon>
        <taxon>Lepidoptera</taxon>
        <taxon>Glossata</taxon>
        <taxon>Ditrysia</taxon>
        <taxon>Papilionoidea</taxon>
        <taxon>Nymphalidae</taxon>
        <taxon>Nymphalinae</taxon>
        <taxon>Euphydryas</taxon>
    </lineage>
</organism>
<accession>A0AAU9V6W7</accession>
<gene>
    <name evidence="2" type="ORF">EEDITHA_LOCUS21549</name>
</gene>
<comment type="caution">
    <text evidence="2">The sequence shown here is derived from an EMBL/GenBank/DDBJ whole genome shotgun (WGS) entry which is preliminary data.</text>
</comment>
<evidence type="ECO:0000313" key="3">
    <source>
        <dbReference type="Proteomes" id="UP001153954"/>
    </source>
</evidence>
<dbReference type="Proteomes" id="UP001153954">
    <property type="component" value="Unassembled WGS sequence"/>
</dbReference>
<keyword evidence="3" id="KW-1185">Reference proteome</keyword>
<reference evidence="2" key="1">
    <citation type="submission" date="2022-03" db="EMBL/GenBank/DDBJ databases">
        <authorList>
            <person name="Tunstrom K."/>
        </authorList>
    </citation>
    <scope>NUCLEOTIDE SEQUENCE</scope>
</reference>
<dbReference type="AlphaFoldDB" id="A0AAU9V6W7"/>
<proteinExistence type="predicted"/>
<dbReference type="EMBL" id="CAKOGL010000030">
    <property type="protein sequence ID" value="CAH2107522.1"/>
    <property type="molecule type" value="Genomic_DNA"/>
</dbReference>
<name>A0AAU9V6W7_EUPED</name>
<sequence length="138" mass="16057">MSSSYIINVPKLKGRENYDDWAFAAVEIPELPSKRLRKPVERYGVSNLSITNNQKSWDGEITYEEAIKGPDRKMWEQAMEHELKAFEENQAWELVDEKEADRVVQCKWVFKKKLESDNKYLCTSPSDPSSSSDDSNYL</sequence>
<evidence type="ECO:0000256" key="1">
    <source>
        <dbReference type="SAM" id="MobiDB-lite"/>
    </source>
</evidence>
<feature type="compositionally biased region" description="Low complexity" evidence="1">
    <location>
        <begin position="124"/>
        <end position="138"/>
    </location>
</feature>
<evidence type="ECO:0000313" key="2">
    <source>
        <dbReference type="EMBL" id="CAH2107522.1"/>
    </source>
</evidence>